<organism evidence="1 2">
    <name type="scientific">Panagrolaimus sp. PS1159</name>
    <dbReference type="NCBI Taxonomy" id="55785"/>
    <lineage>
        <taxon>Eukaryota</taxon>
        <taxon>Metazoa</taxon>
        <taxon>Ecdysozoa</taxon>
        <taxon>Nematoda</taxon>
        <taxon>Chromadorea</taxon>
        <taxon>Rhabditida</taxon>
        <taxon>Tylenchina</taxon>
        <taxon>Panagrolaimomorpha</taxon>
        <taxon>Panagrolaimoidea</taxon>
        <taxon>Panagrolaimidae</taxon>
        <taxon>Panagrolaimus</taxon>
    </lineage>
</organism>
<proteinExistence type="predicted"/>
<reference evidence="2" key="1">
    <citation type="submission" date="2022-11" db="UniProtKB">
        <authorList>
            <consortium name="WormBaseParasite"/>
        </authorList>
    </citation>
    <scope>IDENTIFICATION</scope>
</reference>
<protein>
    <submittedName>
        <fullName evidence="2">Uncharacterized protein</fullName>
    </submittedName>
</protein>
<evidence type="ECO:0000313" key="1">
    <source>
        <dbReference type="Proteomes" id="UP000887580"/>
    </source>
</evidence>
<sequence>MVFFHGPFAAAEMIRLVGCCAFLFACPCFVVERFCATIFLKSYETMRHNRIIGFVIALQWGSACLAVYCFCNRVIKTSILVGIFGVIMIFTILVFVILCWINNCRYRLYQQNLKSFCLSERFQLSENLRTQKMLGHLTIVLCGANMLCLIVIFNR</sequence>
<dbReference type="WBParaSite" id="PS1159_v2.g14502.t1">
    <property type="protein sequence ID" value="PS1159_v2.g14502.t1"/>
    <property type="gene ID" value="PS1159_v2.g14502"/>
</dbReference>
<accession>A0AC35F9J1</accession>
<name>A0AC35F9J1_9BILA</name>
<evidence type="ECO:0000313" key="2">
    <source>
        <dbReference type="WBParaSite" id="PS1159_v2.g14502.t1"/>
    </source>
</evidence>
<dbReference type="Proteomes" id="UP000887580">
    <property type="component" value="Unplaced"/>
</dbReference>